<keyword evidence="2" id="KW-0732">Signal</keyword>
<comment type="caution">
    <text evidence="3">The sequence shown here is derived from an EMBL/GenBank/DDBJ whole genome shotgun (WGS) entry which is preliminary data.</text>
</comment>
<gene>
    <name evidence="3" type="ORF">FRX48_07841</name>
</gene>
<evidence type="ECO:0000256" key="1">
    <source>
        <dbReference type="SAM" id="MobiDB-lite"/>
    </source>
</evidence>
<feature type="signal peptide" evidence="2">
    <location>
        <begin position="1"/>
        <end position="20"/>
    </location>
</feature>
<evidence type="ECO:0000313" key="4">
    <source>
        <dbReference type="Proteomes" id="UP000324767"/>
    </source>
</evidence>
<protein>
    <submittedName>
        <fullName evidence="3">Uncharacterized protein</fullName>
    </submittedName>
</protein>
<sequence length="220" mass="23509">MYFLKCCASLTACLLVLCSAFPVPQAPAAAITLSSHGSATTEALEHVGQTNNDLKLRNKPAVPSPDDNRASLSPRNNPVRDLLRSPNQAPNCALLPAAAHTPTTTTTTTTTTTRTTPFATIALTPCGPTIEQQESCSTPPFTVRRDHRSSSAFSRVVARLVTIKAAVDAASGAVARRLCGWGCWSLARRIRCACRLQWLKLVLVSCRAGAACFEQLCRAM</sequence>
<evidence type="ECO:0000256" key="2">
    <source>
        <dbReference type="SAM" id="SignalP"/>
    </source>
</evidence>
<feature type="chain" id="PRO_5024446201" evidence="2">
    <location>
        <begin position="21"/>
        <end position="220"/>
    </location>
</feature>
<accession>A0A5M8PGS6</accession>
<name>A0A5M8PGS6_9LECA</name>
<dbReference type="Proteomes" id="UP000324767">
    <property type="component" value="Unassembled WGS sequence"/>
</dbReference>
<evidence type="ECO:0000313" key="3">
    <source>
        <dbReference type="EMBL" id="KAA6408100.1"/>
    </source>
</evidence>
<organism evidence="3 4">
    <name type="scientific">Lasallia pustulata</name>
    <dbReference type="NCBI Taxonomy" id="136370"/>
    <lineage>
        <taxon>Eukaryota</taxon>
        <taxon>Fungi</taxon>
        <taxon>Dikarya</taxon>
        <taxon>Ascomycota</taxon>
        <taxon>Pezizomycotina</taxon>
        <taxon>Lecanoromycetes</taxon>
        <taxon>OSLEUM clade</taxon>
        <taxon>Umbilicariomycetidae</taxon>
        <taxon>Umbilicariales</taxon>
        <taxon>Umbilicariaceae</taxon>
        <taxon>Lasallia</taxon>
    </lineage>
</organism>
<proteinExistence type="predicted"/>
<reference evidence="3 4" key="1">
    <citation type="submission" date="2019-09" db="EMBL/GenBank/DDBJ databases">
        <title>The hologenome of the rock-dwelling lichen Lasallia pustulata.</title>
        <authorList>
            <person name="Greshake Tzovaras B."/>
            <person name="Segers F."/>
            <person name="Bicker A."/>
            <person name="Dal Grande F."/>
            <person name="Otte J."/>
            <person name="Hankeln T."/>
            <person name="Schmitt I."/>
            <person name="Ebersberger I."/>
        </authorList>
    </citation>
    <scope>NUCLEOTIDE SEQUENCE [LARGE SCALE GENOMIC DNA]</scope>
    <source>
        <strain evidence="3">A1-1</strain>
    </source>
</reference>
<dbReference type="AlphaFoldDB" id="A0A5M8PGS6"/>
<dbReference type="EMBL" id="VXIT01000014">
    <property type="protein sequence ID" value="KAA6408100.1"/>
    <property type="molecule type" value="Genomic_DNA"/>
</dbReference>
<feature type="region of interest" description="Disordered" evidence="1">
    <location>
        <begin position="47"/>
        <end position="84"/>
    </location>
</feature>